<gene>
    <name evidence="7" type="primary">Cnig_chr_III.g9102</name>
    <name evidence="7" type="ORF">B9Z55_009102</name>
</gene>
<keyword evidence="4" id="KW-0175">Coiled coil</keyword>
<dbReference type="STRING" id="1611254.A0A2G5UQK4"/>
<feature type="region of interest" description="Disordered" evidence="5">
    <location>
        <begin position="322"/>
        <end position="343"/>
    </location>
</feature>
<dbReference type="OrthoDB" id="8062037at2759"/>
<dbReference type="GO" id="GO:0008270">
    <property type="term" value="F:zinc ion binding"/>
    <property type="evidence" value="ECO:0007669"/>
    <property type="project" value="UniProtKB-KW"/>
</dbReference>
<sequence length="1060" mass="123520">MNCTSESTIVARIEEWNDLLEKYRLGLKGEHVHYSINMETFNGVLEEFDINKALITLVPDPIYEVSEANMLEFGSETAVRLCPDGTWILDSSHAIFCIFQAVVWGVNWKNIECSVHESCNTEMRRVIIEVMRQYQNIPVGKFIPIVFIQKTIEWLRSLCFWNLRSKGSDVTSAISKIDTTPHAQSMLYQVYQQAVSFYELPNYDKILNLTGNASSDSHTDVIPVWMTRALLLAGWAQRFFDKETVDLADVILELIFKKVPVKSKDVIVSLMKTVQASISGLHFTHPSDTQRLLNDTGNREGAASESHQKMLRKAQERNEKLRKRKELSKSGKVKNPSSTNAVKPIGETSEELRITEEFVRGSFLEKQEYPESRLIVTGINVDNRVTVTRKAMTLRYTPYHKEREFGNAPNVFSLLDNAAEKGASGSGALETSFSEELVKEEAVMKDDVDQILKVDENLKTIIEFKIEEQEVVELEEQEELVKEEAIILAEDEDRCTIDEFQKEEEEELEVEDVKTLDIEVERLKENAEDLKAQTANESENQLKEMIVELEFLKKRLDDAENVIEEKESEIKNFKEKFKLLAELLDEKKKSIAMLEKHLTSYKEAAKNMLEKTKDLFKENKDLSLKLMTLEEQRDSDIKYMVEEKQLLIGLLDEKTRKVDDVEKKTKLKDLEMNQMRAELKELKGLKKQADLDTKRIEEEKKKLMCSLDEKSREVDVVGKQMRLKDSEMDRLRKQSEGQEKLLEKKETVIERFKVEAEISKSRIYEKDAEIVRLNNELSKSTETNESLVFQLSRLEEEIRKSKIEDQEKNESFQNEILKKNEEFQTANRRLSILNEEQERRVQNLLDRLAMTHPPAVSTQEVKPESVQSQFSAIKNLCDRFINSADSEELKQFRITLQRLRNIKDRFQNKDQLKLARTMTDKLITMSNRSEIRELALYEYQQYEANFQNYTQLVDLNIEKMKETRDCSLYSPLPKPPAFSDRFMNEYWLQCDKKKELEMDISDSECLICFFEMNSDQKTLKCDHCNKITHLKCASKWLQIHRSCPHCRREQLDPDEFPALS</sequence>
<dbReference type="AlphaFoldDB" id="A0A2G5UQK4"/>
<evidence type="ECO:0000313" key="8">
    <source>
        <dbReference type="Proteomes" id="UP000230233"/>
    </source>
</evidence>
<evidence type="ECO:0000256" key="3">
    <source>
        <dbReference type="PROSITE-ProRule" id="PRU00175"/>
    </source>
</evidence>
<evidence type="ECO:0000313" key="7">
    <source>
        <dbReference type="EMBL" id="PIC41814.1"/>
    </source>
</evidence>
<proteinExistence type="predicted"/>
<evidence type="ECO:0000256" key="5">
    <source>
        <dbReference type="SAM" id="MobiDB-lite"/>
    </source>
</evidence>
<organism evidence="7 8">
    <name type="scientific">Caenorhabditis nigoni</name>
    <dbReference type="NCBI Taxonomy" id="1611254"/>
    <lineage>
        <taxon>Eukaryota</taxon>
        <taxon>Metazoa</taxon>
        <taxon>Ecdysozoa</taxon>
        <taxon>Nematoda</taxon>
        <taxon>Chromadorea</taxon>
        <taxon>Rhabditida</taxon>
        <taxon>Rhabditina</taxon>
        <taxon>Rhabditomorpha</taxon>
        <taxon>Rhabditoidea</taxon>
        <taxon>Rhabditidae</taxon>
        <taxon>Peloderinae</taxon>
        <taxon>Caenorhabditis</taxon>
    </lineage>
</organism>
<reference evidence="8" key="1">
    <citation type="submission" date="2017-10" db="EMBL/GenBank/DDBJ databases">
        <title>Rapid genome shrinkage in a self-fertile nematode reveals novel sperm competition proteins.</title>
        <authorList>
            <person name="Yin D."/>
            <person name="Schwarz E.M."/>
            <person name="Thomas C.G."/>
            <person name="Felde R.L."/>
            <person name="Korf I.F."/>
            <person name="Cutter A.D."/>
            <person name="Schartner C.M."/>
            <person name="Ralston E.J."/>
            <person name="Meyer B.J."/>
            <person name="Haag E.S."/>
        </authorList>
    </citation>
    <scope>NUCLEOTIDE SEQUENCE [LARGE SCALE GENOMIC DNA]</scope>
    <source>
        <strain evidence="8">JU1422</strain>
    </source>
</reference>
<dbReference type="Pfam" id="PF13639">
    <property type="entry name" value="zf-RING_2"/>
    <property type="match status" value="1"/>
</dbReference>
<feature type="coiled-coil region" evidence="4">
    <location>
        <begin position="672"/>
        <end position="748"/>
    </location>
</feature>
<keyword evidence="2" id="KW-0862">Zinc</keyword>
<keyword evidence="1 3" id="KW-0479">Metal-binding</keyword>
<comment type="caution">
    <text evidence="7">The sequence shown here is derived from an EMBL/GenBank/DDBJ whole genome shotgun (WGS) entry which is preliminary data.</text>
</comment>
<dbReference type="InterPro" id="IPR001841">
    <property type="entry name" value="Znf_RING"/>
</dbReference>
<dbReference type="InterPro" id="IPR013083">
    <property type="entry name" value="Znf_RING/FYVE/PHD"/>
</dbReference>
<feature type="coiled-coil region" evidence="4">
    <location>
        <begin position="464"/>
        <end position="632"/>
    </location>
</feature>
<evidence type="ECO:0000256" key="2">
    <source>
        <dbReference type="ARBA" id="ARBA00022833"/>
    </source>
</evidence>
<dbReference type="Proteomes" id="UP000230233">
    <property type="component" value="Chromosome III"/>
</dbReference>
<dbReference type="PROSITE" id="PS50089">
    <property type="entry name" value="ZF_RING_2"/>
    <property type="match status" value="1"/>
</dbReference>
<evidence type="ECO:0000256" key="4">
    <source>
        <dbReference type="SAM" id="Coils"/>
    </source>
</evidence>
<evidence type="ECO:0000256" key="1">
    <source>
        <dbReference type="ARBA" id="ARBA00022771"/>
    </source>
</evidence>
<protein>
    <recommendedName>
        <fullName evidence="6">RING-type domain-containing protein</fullName>
    </recommendedName>
</protein>
<evidence type="ECO:0000259" key="6">
    <source>
        <dbReference type="PROSITE" id="PS50089"/>
    </source>
</evidence>
<feature type="domain" description="RING-type" evidence="6">
    <location>
        <begin position="1005"/>
        <end position="1047"/>
    </location>
</feature>
<accession>A0A2G5UQK4</accession>
<dbReference type="Gene3D" id="3.30.40.10">
    <property type="entry name" value="Zinc/RING finger domain, C3HC4 (zinc finger)"/>
    <property type="match status" value="1"/>
</dbReference>
<dbReference type="EMBL" id="PDUG01000003">
    <property type="protein sequence ID" value="PIC41814.1"/>
    <property type="molecule type" value="Genomic_DNA"/>
</dbReference>
<keyword evidence="1 3" id="KW-0863">Zinc-finger</keyword>
<name>A0A2G5UQK4_9PELO</name>
<feature type="coiled-coil region" evidence="4">
    <location>
        <begin position="784"/>
        <end position="847"/>
    </location>
</feature>
<keyword evidence="8" id="KW-1185">Reference proteome</keyword>
<dbReference type="SUPFAM" id="SSF57850">
    <property type="entry name" value="RING/U-box"/>
    <property type="match status" value="1"/>
</dbReference>